<organism evidence="2 3">
    <name type="scientific">Lecanosticta acicola</name>
    <dbReference type="NCBI Taxonomy" id="111012"/>
    <lineage>
        <taxon>Eukaryota</taxon>
        <taxon>Fungi</taxon>
        <taxon>Dikarya</taxon>
        <taxon>Ascomycota</taxon>
        <taxon>Pezizomycotina</taxon>
        <taxon>Dothideomycetes</taxon>
        <taxon>Dothideomycetidae</taxon>
        <taxon>Mycosphaerellales</taxon>
        <taxon>Mycosphaerellaceae</taxon>
        <taxon>Lecanosticta</taxon>
    </lineage>
</organism>
<sequence length="306" mass="33907">MKKATDNRSKEPKRSTAKNNGKQAAGRFLISRPPQPAQPTNSNVANAPKKRVEGKKKSAPSSGSVMKHVSRKYENAKGPIGKDASRPMMGTPNDGDTAPVKTPRVKTRCRPKDRPAHARVVACKDWRQRMAEHWASAKTAAHEEQALPSKKDWQPSSVPQLPTPTSSPSSVVQLIATQDSTIHQTDSPQPEHLYIVLVASCQYRALLRYEVDGIFRSVSDANRAAASRLETECHPQKPFENMRNLHFRASNEVPWCDGEEGQKWFSSATGGVHFCYNKGNGGHVRVYVDRQMLRPAASQHNNAMGR</sequence>
<keyword evidence="3" id="KW-1185">Reference proteome</keyword>
<reference evidence="2" key="1">
    <citation type="submission" date="2023-11" db="EMBL/GenBank/DDBJ databases">
        <authorList>
            <person name="Alioto T."/>
            <person name="Alioto T."/>
            <person name="Gomez Garrido J."/>
        </authorList>
    </citation>
    <scope>NUCLEOTIDE SEQUENCE</scope>
</reference>
<accession>A0AAI8YYU0</accession>
<evidence type="ECO:0000313" key="2">
    <source>
        <dbReference type="EMBL" id="CAK4012577.1"/>
    </source>
</evidence>
<proteinExistence type="predicted"/>
<protein>
    <submittedName>
        <fullName evidence="2">Uncharacterized protein</fullName>
    </submittedName>
</protein>
<feature type="compositionally biased region" description="Basic and acidic residues" evidence="1">
    <location>
        <begin position="1"/>
        <end position="14"/>
    </location>
</feature>
<dbReference type="AlphaFoldDB" id="A0AAI8YYU0"/>
<evidence type="ECO:0000256" key="1">
    <source>
        <dbReference type="SAM" id="MobiDB-lite"/>
    </source>
</evidence>
<feature type="compositionally biased region" description="Low complexity" evidence="1">
    <location>
        <begin position="154"/>
        <end position="169"/>
    </location>
</feature>
<comment type="caution">
    <text evidence="2">The sequence shown here is derived from an EMBL/GenBank/DDBJ whole genome shotgun (WGS) entry which is preliminary data.</text>
</comment>
<feature type="region of interest" description="Disordered" evidence="1">
    <location>
        <begin position="134"/>
        <end position="169"/>
    </location>
</feature>
<feature type="compositionally biased region" description="Basic residues" evidence="1">
    <location>
        <begin position="48"/>
        <end position="58"/>
    </location>
</feature>
<feature type="compositionally biased region" description="Basic and acidic residues" evidence="1">
    <location>
        <begin position="140"/>
        <end position="153"/>
    </location>
</feature>
<evidence type="ECO:0000313" key="3">
    <source>
        <dbReference type="Proteomes" id="UP001296104"/>
    </source>
</evidence>
<gene>
    <name evidence="2" type="ORF">LECACI_7A004481</name>
</gene>
<dbReference type="Proteomes" id="UP001296104">
    <property type="component" value="Unassembled WGS sequence"/>
</dbReference>
<dbReference type="EMBL" id="CAVMBE010000025">
    <property type="protein sequence ID" value="CAK4012577.1"/>
    <property type="molecule type" value="Genomic_DNA"/>
</dbReference>
<feature type="region of interest" description="Disordered" evidence="1">
    <location>
        <begin position="1"/>
        <end position="113"/>
    </location>
</feature>
<name>A0AAI8YYU0_9PEZI</name>